<dbReference type="Proteomes" id="UP001418222">
    <property type="component" value="Unassembled WGS sequence"/>
</dbReference>
<dbReference type="PANTHER" id="PTHR10219:SF25">
    <property type="entry name" value="PLECKSTRIN HOMOLOGY DOMAIN-CONTAINING FAMILY A MEMBER 8"/>
    <property type="match status" value="1"/>
</dbReference>
<comment type="caution">
    <text evidence="3">The sequence shown here is derived from an EMBL/GenBank/DDBJ whole genome shotgun (WGS) entry which is preliminary data.</text>
</comment>
<feature type="domain" description="Glycolipid transfer protein" evidence="2">
    <location>
        <begin position="4"/>
        <end position="63"/>
    </location>
</feature>
<dbReference type="AlphaFoldDB" id="A0AAP0BJG8"/>
<dbReference type="Gene3D" id="1.10.3520.10">
    <property type="entry name" value="Glycolipid transfer protein"/>
    <property type="match status" value="1"/>
</dbReference>
<organism evidence="3 4">
    <name type="scientific">Platanthera zijinensis</name>
    <dbReference type="NCBI Taxonomy" id="2320716"/>
    <lineage>
        <taxon>Eukaryota</taxon>
        <taxon>Viridiplantae</taxon>
        <taxon>Streptophyta</taxon>
        <taxon>Embryophyta</taxon>
        <taxon>Tracheophyta</taxon>
        <taxon>Spermatophyta</taxon>
        <taxon>Magnoliopsida</taxon>
        <taxon>Liliopsida</taxon>
        <taxon>Asparagales</taxon>
        <taxon>Orchidaceae</taxon>
        <taxon>Orchidoideae</taxon>
        <taxon>Orchideae</taxon>
        <taxon>Orchidinae</taxon>
        <taxon>Platanthera</taxon>
    </lineage>
</organism>
<dbReference type="GO" id="GO:0005829">
    <property type="term" value="C:cytosol"/>
    <property type="evidence" value="ECO:0007669"/>
    <property type="project" value="TreeGrafter"/>
</dbReference>
<evidence type="ECO:0000256" key="1">
    <source>
        <dbReference type="ARBA" id="ARBA00022448"/>
    </source>
</evidence>
<dbReference type="Pfam" id="PF08718">
    <property type="entry name" value="GLTP"/>
    <property type="match status" value="1"/>
</dbReference>
<keyword evidence="4" id="KW-1185">Reference proteome</keyword>
<evidence type="ECO:0000313" key="3">
    <source>
        <dbReference type="EMBL" id="KAK8940773.1"/>
    </source>
</evidence>
<sequence>MAKSSSSCTNGLLWLTRFSILIIRAMDFLVELFRNLIEQTCTDSYNKTLKKWLGWLASSRFTVIPSYF</sequence>
<dbReference type="GO" id="GO:0016020">
    <property type="term" value="C:membrane"/>
    <property type="evidence" value="ECO:0007669"/>
    <property type="project" value="TreeGrafter"/>
</dbReference>
<protein>
    <recommendedName>
        <fullName evidence="2">Glycolipid transfer protein domain-containing protein</fullName>
    </recommendedName>
</protein>
<dbReference type="EMBL" id="JBBWWQ010000008">
    <property type="protein sequence ID" value="KAK8940773.1"/>
    <property type="molecule type" value="Genomic_DNA"/>
</dbReference>
<reference evidence="3 4" key="1">
    <citation type="journal article" date="2022" name="Nat. Plants">
        <title>Genomes of leafy and leafless Platanthera orchids illuminate the evolution of mycoheterotrophy.</title>
        <authorList>
            <person name="Li M.H."/>
            <person name="Liu K.W."/>
            <person name="Li Z."/>
            <person name="Lu H.C."/>
            <person name="Ye Q.L."/>
            <person name="Zhang D."/>
            <person name="Wang J.Y."/>
            <person name="Li Y.F."/>
            <person name="Zhong Z.M."/>
            <person name="Liu X."/>
            <person name="Yu X."/>
            <person name="Liu D.K."/>
            <person name="Tu X.D."/>
            <person name="Liu B."/>
            <person name="Hao Y."/>
            <person name="Liao X.Y."/>
            <person name="Jiang Y.T."/>
            <person name="Sun W.H."/>
            <person name="Chen J."/>
            <person name="Chen Y.Q."/>
            <person name="Ai Y."/>
            <person name="Zhai J.W."/>
            <person name="Wu S.S."/>
            <person name="Zhou Z."/>
            <person name="Hsiao Y.Y."/>
            <person name="Wu W.L."/>
            <person name="Chen Y.Y."/>
            <person name="Lin Y.F."/>
            <person name="Hsu J.L."/>
            <person name="Li C.Y."/>
            <person name="Wang Z.W."/>
            <person name="Zhao X."/>
            <person name="Zhong W.Y."/>
            <person name="Ma X.K."/>
            <person name="Ma L."/>
            <person name="Huang J."/>
            <person name="Chen G.Z."/>
            <person name="Huang M.Z."/>
            <person name="Huang L."/>
            <person name="Peng D.H."/>
            <person name="Luo Y.B."/>
            <person name="Zou S.Q."/>
            <person name="Chen S.P."/>
            <person name="Lan S."/>
            <person name="Tsai W.C."/>
            <person name="Van de Peer Y."/>
            <person name="Liu Z.J."/>
        </authorList>
    </citation>
    <scope>NUCLEOTIDE SEQUENCE [LARGE SCALE GENOMIC DNA]</scope>
    <source>
        <strain evidence="3">Lor287</strain>
    </source>
</reference>
<dbReference type="GO" id="GO:1902387">
    <property type="term" value="F:ceramide 1-phosphate binding"/>
    <property type="evidence" value="ECO:0007669"/>
    <property type="project" value="TreeGrafter"/>
</dbReference>
<dbReference type="PANTHER" id="PTHR10219">
    <property type="entry name" value="GLYCOLIPID TRANSFER PROTEIN-RELATED"/>
    <property type="match status" value="1"/>
</dbReference>
<evidence type="ECO:0000259" key="2">
    <source>
        <dbReference type="Pfam" id="PF08718"/>
    </source>
</evidence>
<dbReference type="SUPFAM" id="SSF110004">
    <property type="entry name" value="Glycolipid transfer protein, GLTP"/>
    <property type="match status" value="1"/>
</dbReference>
<dbReference type="InterPro" id="IPR014830">
    <property type="entry name" value="Glycolipid_transfer_prot_dom"/>
</dbReference>
<evidence type="ECO:0000313" key="4">
    <source>
        <dbReference type="Proteomes" id="UP001418222"/>
    </source>
</evidence>
<gene>
    <name evidence="3" type="ORF">KSP39_PZI009780</name>
</gene>
<proteinExistence type="predicted"/>
<dbReference type="GO" id="GO:1902388">
    <property type="term" value="F:ceramide 1-phosphate transfer activity"/>
    <property type="evidence" value="ECO:0007669"/>
    <property type="project" value="TreeGrafter"/>
</dbReference>
<keyword evidence="1" id="KW-0813">Transport</keyword>
<dbReference type="InterPro" id="IPR036497">
    <property type="entry name" value="GLTP_sf"/>
</dbReference>
<accession>A0AAP0BJG8</accession>
<name>A0AAP0BJG8_9ASPA</name>